<accession>A0A8J3BXV1</accession>
<reference evidence="2" key="2">
    <citation type="submission" date="2020-09" db="EMBL/GenBank/DDBJ databases">
        <authorList>
            <person name="Sun Q."/>
            <person name="Zhou Y."/>
        </authorList>
    </citation>
    <scope>NUCLEOTIDE SEQUENCE</scope>
    <source>
        <strain evidence="2">CGMCC 4.7299</strain>
    </source>
</reference>
<dbReference type="RefSeq" id="WP_189079288.1">
    <property type="nucleotide sequence ID" value="NZ_BMMX01000008.1"/>
</dbReference>
<dbReference type="Pfam" id="PF13578">
    <property type="entry name" value="Methyltransf_24"/>
    <property type="match status" value="1"/>
</dbReference>
<evidence type="ECO:0000313" key="2">
    <source>
        <dbReference type="EMBL" id="GGK89624.1"/>
    </source>
</evidence>
<dbReference type="EMBL" id="BMMX01000008">
    <property type="protein sequence ID" value="GGK89624.1"/>
    <property type="molecule type" value="Genomic_DNA"/>
</dbReference>
<keyword evidence="1" id="KW-0472">Membrane</keyword>
<dbReference type="AlphaFoldDB" id="A0A8J3BXV1"/>
<feature type="transmembrane region" description="Helical" evidence="1">
    <location>
        <begin position="48"/>
        <end position="66"/>
    </location>
</feature>
<evidence type="ECO:0008006" key="4">
    <source>
        <dbReference type="Google" id="ProtNLM"/>
    </source>
</evidence>
<dbReference type="InterPro" id="IPR029063">
    <property type="entry name" value="SAM-dependent_MTases_sf"/>
</dbReference>
<dbReference type="SUPFAM" id="SSF53335">
    <property type="entry name" value="S-adenosyl-L-methionine-dependent methyltransferases"/>
    <property type="match status" value="1"/>
</dbReference>
<keyword evidence="1" id="KW-0812">Transmembrane</keyword>
<protein>
    <recommendedName>
        <fullName evidence="4">Methyltransferase domain-containing protein</fullName>
    </recommendedName>
</protein>
<organism evidence="2 3">
    <name type="scientific">Mangrovihabitans endophyticus</name>
    <dbReference type="NCBI Taxonomy" id="1751298"/>
    <lineage>
        <taxon>Bacteria</taxon>
        <taxon>Bacillati</taxon>
        <taxon>Actinomycetota</taxon>
        <taxon>Actinomycetes</taxon>
        <taxon>Micromonosporales</taxon>
        <taxon>Micromonosporaceae</taxon>
        <taxon>Mangrovihabitans</taxon>
    </lineage>
</organism>
<evidence type="ECO:0000313" key="3">
    <source>
        <dbReference type="Proteomes" id="UP000656042"/>
    </source>
</evidence>
<keyword evidence="1" id="KW-1133">Transmembrane helix</keyword>
<reference evidence="2" key="1">
    <citation type="journal article" date="2014" name="Int. J. Syst. Evol. Microbiol.">
        <title>Complete genome sequence of Corynebacterium casei LMG S-19264T (=DSM 44701T), isolated from a smear-ripened cheese.</title>
        <authorList>
            <consortium name="US DOE Joint Genome Institute (JGI-PGF)"/>
            <person name="Walter F."/>
            <person name="Albersmeier A."/>
            <person name="Kalinowski J."/>
            <person name="Ruckert C."/>
        </authorList>
    </citation>
    <scope>NUCLEOTIDE SEQUENCE</scope>
    <source>
        <strain evidence="2">CGMCC 4.7299</strain>
    </source>
</reference>
<sequence length="348" mass="37368">MSRLTRFGRRQAGRVRSLSRPHAAGLAAVLVLCGAVAGAAATEHLGTALVLIGVLTAAVLAGVVHLSRLVGGVQRAGQAQHRELRACVDHLQRRLVAAVERERLTAGDRHLELGDRLTRMRRDIRRDTVAARHAVPAEVEALFQLFAQVTPRAPMPSSGNFALSPVDMLAVLHLIRTRRPRLVLELGSGASTVWMAYALEAVGGRLVSLDHDAEYARRTRAALAEHSLGAIAQVREAPLTPVTVDGRSYSWYDTAELGDLTGVELLLIDGPPAATGPDARYPAMHVVSDLLAPSATVVVDDADRNDEQAAVRRWVEKTPGLTVEEDLSGRHAVLSYRRPADQAALVGS</sequence>
<gene>
    <name evidence="2" type="ORF">GCM10012284_24470</name>
</gene>
<keyword evidence="3" id="KW-1185">Reference proteome</keyword>
<dbReference type="Proteomes" id="UP000656042">
    <property type="component" value="Unassembled WGS sequence"/>
</dbReference>
<comment type="caution">
    <text evidence="2">The sequence shown here is derived from an EMBL/GenBank/DDBJ whole genome shotgun (WGS) entry which is preliminary data.</text>
</comment>
<dbReference type="Gene3D" id="3.40.50.150">
    <property type="entry name" value="Vaccinia Virus protein VP39"/>
    <property type="match status" value="1"/>
</dbReference>
<evidence type="ECO:0000256" key="1">
    <source>
        <dbReference type="SAM" id="Phobius"/>
    </source>
</evidence>
<proteinExistence type="predicted"/>
<name>A0A8J3BXV1_9ACTN</name>